<dbReference type="RefSeq" id="WP_160372807.1">
    <property type="nucleotide sequence ID" value="NZ_WSTB01000001.1"/>
</dbReference>
<protein>
    <recommendedName>
        <fullName evidence="3">Lipoprotein</fullName>
    </recommendedName>
</protein>
<dbReference type="AlphaFoldDB" id="A0A6I4NF62"/>
<comment type="caution">
    <text evidence="1">The sequence shown here is derived from an EMBL/GenBank/DDBJ whole genome shotgun (WGS) entry which is preliminary data.</text>
</comment>
<evidence type="ECO:0000313" key="1">
    <source>
        <dbReference type="EMBL" id="MWB92861.1"/>
    </source>
</evidence>
<evidence type="ECO:0008006" key="3">
    <source>
        <dbReference type="Google" id="ProtNLM"/>
    </source>
</evidence>
<organism evidence="1 2">
    <name type="scientific">Flavobacterium hydrocarbonoxydans</name>
    <dbReference type="NCBI Taxonomy" id="2683249"/>
    <lineage>
        <taxon>Bacteria</taxon>
        <taxon>Pseudomonadati</taxon>
        <taxon>Bacteroidota</taxon>
        <taxon>Flavobacteriia</taxon>
        <taxon>Flavobacteriales</taxon>
        <taxon>Flavobacteriaceae</taxon>
        <taxon>Flavobacterium</taxon>
    </lineage>
</organism>
<evidence type="ECO:0000313" key="2">
    <source>
        <dbReference type="Proteomes" id="UP000471501"/>
    </source>
</evidence>
<gene>
    <name evidence="1" type="ORF">GON26_00630</name>
</gene>
<accession>A0A6I4NF62</accession>
<proteinExistence type="predicted"/>
<sequence>MKTLYIFIFAFLLIGCNNQYNPLDNLLSPETVAFQVLNKDNGQNLFTNGTYNPGEITITNLESNSPVNFSFITDNSLNLIVIENIGRESESINYAVKIAGKNLFDFTGDAILVKNEFSEPEYSNLKVENAANLLDKTTGVYKILVEPNRN</sequence>
<name>A0A6I4NF62_9FLAO</name>
<dbReference type="EMBL" id="WSTB01000001">
    <property type="protein sequence ID" value="MWB92861.1"/>
    <property type="molecule type" value="Genomic_DNA"/>
</dbReference>
<dbReference type="PROSITE" id="PS51257">
    <property type="entry name" value="PROKAR_LIPOPROTEIN"/>
    <property type="match status" value="1"/>
</dbReference>
<reference evidence="1 2" key="1">
    <citation type="submission" date="2019-12" db="EMBL/GenBank/DDBJ databases">
        <authorList>
            <person name="Kim Y.S."/>
        </authorList>
    </citation>
    <scope>NUCLEOTIDE SEQUENCE [LARGE SCALE GENOMIC DNA]</scope>
    <source>
        <strain evidence="1 2">GA093</strain>
    </source>
</reference>
<dbReference type="Proteomes" id="UP000471501">
    <property type="component" value="Unassembled WGS sequence"/>
</dbReference>
<keyword evidence="2" id="KW-1185">Reference proteome</keyword>